<evidence type="ECO:0000313" key="2">
    <source>
        <dbReference type="EMBL" id="MCX2982764.1"/>
    </source>
</evidence>
<accession>A0ABT3TKD6</accession>
<dbReference type="Proteomes" id="UP001143362">
    <property type="component" value="Unassembled WGS sequence"/>
</dbReference>
<dbReference type="RefSeq" id="WP_279246794.1">
    <property type="nucleotide sequence ID" value="NZ_SHNN01000004.1"/>
</dbReference>
<name>A0ABT3TKD6_9GAMM</name>
<gene>
    <name evidence="2" type="ORF">EYC98_18025</name>
</gene>
<feature type="transmembrane region" description="Helical" evidence="1">
    <location>
        <begin position="145"/>
        <end position="170"/>
    </location>
</feature>
<evidence type="ECO:0008006" key="4">
    <source>
        <dbReference type="Google" id="ProtNLM"/>
    </source>
</evidence>
<reference evidence="2" key="1">
    <citation type="submission" date="2019-02" db="EMBL/GenBank/DDBJ databases">
        <authorList>
            <person name="Li S.-H."/>
        </authorList>
    </citation>
    <scope>NUCLEOTIDE SEQUENCE</scope>
    <source>
        <strain evidence="2">IMCC14734</strain>
    </source>
</reference>
<keyword evidence="1" id="KW-0472">Membrane</keyword>
<protein>
    <recommendedName>
        <fullName evidence="4">DUF2232 domain-containing protein</fullName>
    </recommendedName>
</protein>
<keyword evidence="1" id="KW-1133">Transmembrane helix</keyword>
<sequence>MRGLAEFVMRGRPQALLVGIIGASSLMFAWVSAAVVALVTLRKGTAEGASLLAWLILPAGFLLALFGDPGPLGLILGTAALAFMLRSMVAWQPVLLGAIGVGAVSGLLMLWFAEPQLQMMVKMFEDFFANLQADMPDGQQLPAPGIVTLAGMLGLMNAVTCVLSLLLARYWQALLYNPGGFRDEFHALRLSPQVALLLAMLMLAVGLYGFEYRPWAVLFAVPLSVAGIAFIHARAAYRGLGIGWLSMFYVFWLVLDPVKMVVIAVAVADSLMNFRGRWQSQGGNKD</sequence>
<organism evidence="2 3">
    <name type="scientific">Candidatus Litorirhabdus singularis</name>
    <dbReference type="NCBI Taxonomy" id="2518993"/>
    <lineage>
        <taxon>Bacteria</taxon>
        <taxon>Pseudomonadati</taxon>
        <taxon>Pseudomonadota</taxon>
        <taxon>Gammaproteobacteria</taxon>
        <taxon>Cellvibrionales</taxon>
        <taxon>Halieaceae</taxon>
        <taxon>Candidatus Litorirhabdus</taxon>
    </lineage>
</organism>
<keyword evidence="1" id="KW-0812">Transmembrane</keyword>
<feature type="transmembrane region" description="Helical" evidence="1">
    <location>
        <begin position="190"/>
        <end position="210"/>
    </location>
</feature>
<feature type="transmembrane region" description="Helical" evidence="1">
    <location>
        <begin position="90"/>
        <end position="113"/>
    </location>
</feature>
<feature type="transmembrane region" description="Helical" evidence="1">
    <location>
        <begin position="15"/>
        <end position="39"/>
    </location>
</feature>
<dbReference type="EMBL" id="SHNN01000004">
    <property type="protein sequence ID" value="MCX2982764.1"/>
    <property type="molecule type" value="Genomic_DNA"/>
</dbReference>
<proteinExistence type="predicted"/>
<feature type="transmembrane region" description="Helical" evidence="1">
    <location>
        <begin position="217"/>
        <end position="237"/>
    </location>
</feature>
<evidence type="ECO:0000313" key="3">
    <source>
        <dbReference type="Proteomes" id="UP001143362"/>
    </source>
</evidence>
<comment type="caution">
    <text evidence="2">The sequence shown here is derived from an EMBL/GenBank/DDBJ whole genome shotgun (WGS) entry which is preliminary data.</text>
</comment>
<evidence type="ECO:0000256" key="1">
    <source>
        <dbReference type="SAM" id="Phobius"/>
    </source>
</evidence>
<keyword evidence="3" id="KW-1185">Reference proteome</keyword>
<feature type="transmembrane region" description="Helical" evidence="1">
    <location>
        <begin position="249"/>
        <end position="268"/>
    </location>
</feature>
<feature type="transmembrane region" description="Helical" evidence="1">
    <location>
        <begin position="51"/>
        <end position="84"/>
    </location>
</feature>